<keyword evidence="3 5" id="KW-0238">DNA-binding</keyword>
<feature type="domain" description="HTH tetR-type" evidence="6">
    <location>
        <begin position="4"/>
        <end position="64"/>
    </location>
</feature>
<organism evidence="7 8">
    <name type="scientific">Actinomycetospora endophytica</name>
    <dbReference type="NCBI Taxonomy" id="2291215"/>
    <lineage>
        <taxon>Bacteria</taxon>
        <taxon>Bacillati</taxon>
        <taxon>Actinomycetota</taxon>
        <taxon>Actinomycetes</taxon>
        <taxon>Pseudonocardiales</taxon>
        <taxon>Pseudonocardiaceae</taxon>
        <taxon>Actinomycetospora</taxon>
    </lineage>
</organism>
<dbReference type="Pfam" id="PF00440">
    <property type="entry name" value="TetR_N"/>
    <property type="match status" value="1"/>
</dbReference>
<evidence type="ECO:0000256" key="4">
    <source>
        <dbReference type="ARBA" id="ARBA00023163"/>
    </source>
</evidence>
<gene>
    <name evidence="7" type="ORF">LQ327_18435</name>
</gene>
<evidence type="ECO:0000256" key="2">
    <source>
        <dbReference type="ARBA" id="ARBA00023015"/>
    </source>
</evidence>
<sequence length="197" mass="21948">MARPSRWDDVVRSAARVFRRRGFARASLEEIADELGMWKGSLYNYISSKEDLLVAVVKVPAERLIADVRTIRDGEGTPEEKLRAIVRCHVDVLVDIYDFAAVYLYEAAASDLGEQWRETDREYTSAIQGVVEAGIAAGDFRGDRDPHLMTMTLLGALNWLTRWWNPQGDLGPEAVTDQIADTVIHGFAVPAPVTAQT</sequence>
<proteinExistence type="predicted"/>
<evidence type="ECO:0000256" key="3">
    <source>
        <dbReference type="ARBA" id="ARBA00023125"/>
    </source>
</evidence>
<reference evidence="7 8" key="1">
    <citation type="submission" date="2021-11" db="EMBL/GenBank/DDBJ databases">
        <title>Draft genome sequence of Actinomycetospora sp. SF1 isolated from the rhizosphere soil.</title>
        <authorList>
            <person name="Duangmal K."/>
            <person name="Chantavorakit T."/>
        </authorList>
    </citation>
    <scope>NUCLEOTIDE SEQUENCE [LARGE SCALE GENOMIC DNA]</scope>
    <source>
        <strain evidence="7 8">TBRC 5722</strain>
    </source>
</reference>
<dbReference type="RefSeq" id="WP_230736383.1">
    <property type="nucleotide sequence ID" value="NZ_JAJNDB010000004.1"/>
</dbReference>
<keyword evidence="8" id="KW-1185">Reference proteome</keyword>
<evidence type="ECO:0000313" key="8">
    <source>
        <dbReference type="Proteomes" id="UP001199469"/>
    </source>
</evidence>
<evidence type="ECO:0000256" key="1">
    <source>
        <dbReference type="ARBA" id="ARBA00022491"/>
    </source>
</evidence>
<dbReference type="SUPFAM" id="SSF46689">
    <property type="entry name" value="Homeodomain-like"/>
    <property type="match status" value="1"/>
</dbReference>
<evidence type="ECO:0000313" key="7">
    <source>
        <dbReference type="EMBL" id="MCD2195350.1"/>
    </source>
</evidence>
<dbReference type="SUPFAM" id="SSF48498">
    <property type="entry name" value="Tetracyclin repressor-like, C-terminal domain"/>
    <property type="match status" value="1"/>
</dbReference>
<comment type="caution">
    <text evidence="7">The sequence shown here is derived from an EMBL/GenBank/DDBJ whole genome shotgun (WGS) entry which is preliminary data.</text>
</comment>
<dbReference type="Pfam" id="PF17932">
    <property type="entry name" value="TetR_C_24"/>
    <property type="match status" value="1"/>
</dbReference>
<dbReference type="PANTHER" id="PTHR30055:SF175">
    <property type="entry name" value="HTH-TYPE TRANSCRIPTIONAL REPRESSOR KSTR2"/>
    <property type="match status" value="1"/>
</dbReference>
<keyword evidence="4" id="KW-0804">Transcription</keyword>
<dbReference type="Gene3D" id="1.10.357.10">
    <property type="entry name" value="Tetracycline Repressor, domain 2"/>
    <property type="match status" value="1"/>
</dbReference>
<dbReference type="InterPro" id="IPR050109">
    <property type="entry name" value="HTH-type_TetR-like_transc_reg"/>
</dbReference>
<dbReference type="PANTHER" id="PTHR30055">
    <property type="entry name" value="HTH-TYPE TRANSCRIPTIONAL REGULATOR RUTR"/>
    <property type="match status" value="1"/>
</dbReference>
<dbReference type="InterPro" id="IPR036271">
    <property type="entry name" value="Tet_transcr_reg_TetR-rel_C_sf"/>
</dbReference>
<feature type="DNA-binding region" description="H-T-H motif" evidence="5">
    <location>
        <begin position="27"/>
        <end position="46"/>
    </location>
</feature>
<keyword evidence="1" id="KW-0678">Repressor</keyword>
<evidence type="ECO:0000259" key="6">
    <source>
        <dbReference type="PROSITE" id="PS50977"/>
    </source>
</evidence>
<dbReference type="PRINTS" id="PR00455">
    <property type="entry name" value="HTHTETR"/>
</dbReference>
<dbReference type="EMBL" id="JAJNDB010000004">
    <property type="protein sequence ID" value="MCD2195350.1"/>
    <property type="molecule type" value="Genomic_DNA"/>
</dbReference>
<protein>
    <submittedName>
        <fullName evidence="7">TetR/AcrR family transcriptional regulator</fullName>
    </submittedName>
</protein>
<keyword evidence="2" id="KW-0805">Transcription regulation</keyword>
<dbReference type="InterPro" id="IPR001647">
    <property type="entry name" value="HTH_TetR"/>
</dbReference>
<dbReference type="Gene3D" id="1.10.10.60">
    <property type="entry name" value="Homeodomain-like"/>
    <property type="match status" value="1"/>
</dbReference>
<dbReference type="Proteomes" id="UP001199469">
    <property type="component" value="Unassembled WGS sequence"/>
</dbReference>
<evidence type="ECO:0000256" key="5">
    <source>
        <dbReference type="PROSITE-ProRule" id="PRU00335"/>
    </source>
</evidence>
<accession>A0ABS8PD05</accession>
<dbReference type="InterPro" id="IPR009057">
    <property type="entry name" value="Homeodomain-like_sf"/>
</dbReference>
<name>A0ABS8PD05_9PSEU</name>
<dbReference type="PROSITE" id="PS50977">
    <property type="entry name" value="HTH_TETR_2"/>
    <property type="match status" value="1"/>
</dbReference>
<dbReference type="InterPro" id="IPR041490">
    <property type="entry name" value="KstR2_TetR_C"/>
</dbReference>